<dbReference type="EMBL" id="DF973308">
    <property type="protein sequence ID" value="GAU25305.1"/>
    <property type="molecule type" value="Genomic_DNA"/>
</dbReference>
<dbReference type="AlphaFoldDB" id="A0A2Z6MNZ1"/>
<keyword evidence="2" id="KW-1185">Reference proteome</keyword>
<dbReference type="Proteomes" id="UP000242715">
    <property type="component" value="Unassembled WGS sequence"/>
</dbReference>
<evidence type="ECO:0000313" key="2">
    <source>
        <dbReference type="Proteomes" id="UP000242715"/>
    </source>
</evidence>
<name>A0A2Z6MNZ1_TRISU</name>
<accession>A0A2Z6MNZ1</accession>
<reference evidence="2" key="1">
    <citation type="journal article" date="2017" name="Front. Plant Sci.">
        <title>Climate Clever Clovers: New Paradigm to Reduce the Environmental Footprint of Ruminants by Breeding Low Methanogenic Forages Utilizing Haplotype Variation.</title>
        <authorList>
            <person name="Kaur P."/>
            <person name="Appels R."/>
            <person name="Bayer P.E."/>
            <person name="Keeble-Gagnere G."/>
            <person name="Wang J."/>
            <person name="Hirakawa H."/>
            <person name="Shirasawa K."/>
            <person name="Vercoe P."/>
            <person name="Stefanova K."/>
            <person name="Durmic Z."/>
            <person name="Nichols P."/>
            <person name="Revell C."/>
            <person name="Isobe S.N."/>
            <person name="Edwards D."/>
            <person name="Erskine W."/>
        </authorList>
    </citation>
    <scope>NUCLEOTIDE SEQUENCE [LARGE SCALE GENOMIC DNA]</scope>
    <source>
        <strain evidence="2">cv. Daliak</strain>
    </source>
</reference>
<proteinExistence type="predicted"/>
<gene>
    <name evidence="1" type="ORF">TSUD_274120</name>
</gene>
<sequence>MLDHIIPSSDAQAIQASAELKATDSDLWNRIDAVVLQGMYATISQDILQLILAVDDTV</sequence>
<evidence type="ECO:0000313" key="1">
    <source>
        <dbReference type="EMBL" id="GAU25305.1"/>
    </source>
</evidence>
<protein>
    <submittedName>
        <fullName evidence="1">Uncharacterized protein</fullName>
    </submittedName>
</protein>
<organism evidence="1 2">
    <name type="scientific">Trifolium subterraneum</name>
    <name type="common">Subterranean clover</name>
    <dbReference type="NCBI Taxonomy" id="3900"/>
    <lineage>
        <taxon>Eukaryota</taxon>
        <taxon>Viridiplantae</taxon>
        <taxon>Streptophyta</taxon>
        <taxon>Embryophyta</taxon>
        <taxon>Tracheophyta</taxon>
        <taxon>Spermatophyta</taxon>
        <taxon>Magnoliopsida</taxon>
        <taxon>eudicotyledons</taxon>
        <taxon>Gunneridae</taxon>
        <taxon>Pentapetalae</taxon>
        <taxon>rosids</taxon>
        <taxon>fabids</taxon>
        <taxon>Fabales</taxon>
        <taxon>Fabaceae</taxon>
        <taxon>Papilionoideae</taxon>
        <taxon>50 kb inversion clade</taxon>
        <taxon>NPAAA clade</taxon>
        <taxon>Hologalegina</taxon>
        <taxon>IRL clade</taxon>
        <taxon>Trifolieae</taxon>
        <taxon>Trifolium</taxon>
    </lineage>
</organism>